<dbReference type="GO" id="GO:0006935">
    <property type="term" value="P:chemotaxis"/>
    <property type="evidence" value="ECO:0007669"/>
    <property type="project" value="InterPro"/>
</dbReference>
<dbReference type="NCBIfam" id="TIGR00229">
    <property type="entry name" value="sensory_box"/>
    <property type="match status" value="2"/>
</dbReference>
<evidence type="ECO:0000259" key="4">
    <source>
        <dbReference type="PROSITE" id="PS50112"/>
    </source>
</evidence>
<dbReference type="PANTHER" id="PTHR24422">
    <property type="entry name" value="CHEMOTAXIS PROTEIN METHYLTRANSFERASE"/>
    <property type="match status" value="1"/>
</dbReference>
<dbReference type="CDD" id="cd00130">
    <property type="entry name" value="PAS"/>
    <property type="match status" value="2"/>
</dbReference>
<dbReference type="Gene3D" id="1.10.287.950">
    <property type="entry name" value="Methyl-accepting chemotaxis protein"/>
    <property type="match status" value="1"/>
</dbReference>
<dbReference type="PROSITE" id="PS50113">
    <property type="entry name" value="PAC"/>
    <property type="match status" value="2"/>
</dbReference>
<dbReference type="SUPFAM" id="SSF58104">
    <property type="entry name" value="Methyl-accepting chemotaxis protein (MCP) signaling domain"/>
    <property type="match status" value="1"/>
</dbReference>
<dbReference type="GO" id="GO:0016020">
    <property type="term" value="C:membrane"/>
    <property type="evidence" value="ECO:0007669"/>
    <property type="project" value="InterPro"/>
</dbReference>
<feature type="domain" description="T-SNARE coiled-coil homology" evidence="6">
    <location>
        <begin position="408"/>
        <end position="470"/>
    </location>
</feature>
<dbReference type="InterPro" id="IPR013655">
    <property type="entry name" value="PAS_fold_3"/>
</dbReference>
<feature type="domain" description="PAC" evidence="5">
    <location>
        <begin position="84"/>
        <end position="136"/>
    </location>
</feature>
<dbReference type="PANTHER" id="PTHR24422:SF10">
    <property type="entry name" value="CHEMOTAXIS PROTEIN METHYLTRANSFERASE 2"/>
    <property type="match status" value="1"/>
</dbReference>
<gene>
    <name evidence="7" type="ORF">SAMN04244559_02645</name>
</gene>
<dbReference type="InterPro" id="IPR001610">
    <property type="entry name" value="PAC"/>
</dbReference>
<protein>
    <submittedName>
        <fullName evidence="7">Methyl-accepting chemotaxis sensory transducer with Pas/Pac sensor</fullName>
    </submittedName>
</protein>
<dbReference type="GO" id="GO:0004888">
    <property type="term" value="F:transmembrane signaling receptor activity"/>
    <property type="evidence" value="ECO:0007669"/>
    <property type="project" value="InterPro"/>
</dbReference>
<sequence length="493" mass="53244">MFLFKNANSLENESIIHALDKSNARVEFDLNGNVISANKNFLSLMGYSLAEALATNHRSFVDESYRASKDYSEFWNKMRRGEYQSGQFKRITKDGRVIWLEAAYNPILKPDGTPTKIVKYATDVTEEKERYLDLVGKYNAILKSQAVIEFKMDGTILTANDNFLKAMGYDLAEIVGKHHGIFVDPDYRASQEYRAFWETLQRGEFLAAQYRRIGKGGREVWIEGSYNPILNADGKPIKVVKFATDITKQIALLNQLKTLIDVNFAEIDQAVGQSTIETATASSAAMQTSGNVQLMAASAEEMAASITEISQSMTKSQAATDGAFDQVVSAGDSAQRLSAAAAAMGGIVGLIQTIAGQINLLALNATIESARAGEAGKGFAVVAGEVKNLANQAARATEQITQEIEGIQLVSNDVVTALDIIRQSIGTVRDHVTATAAAVEEQSAVTRDMSGNMQNAAGSVDTISRTVATISTSIHQIEAAVGKTKEAASVLAR</sequence>
<name>A0A1H6IRX9_MAGFU</name>
<dbReference type="InterPro" id="IPR004089">
    <property type="entry name" value="MCPsignal_dom"/>
</dbReference>
<dbReference type="InterPro" id="IPR000727">
    <property type="entry name" value="T_SNARE_dom"/>
</dbReference>
<dbReference type="InterPro" id="IPR035965">
    <property type="entry name" value="PAS-like_dom_sf"/>
</dbReference>
<evidence type="ECO:0000313" key="7">
    <source>
        <dbReference type="EMBL" id="SEH49783.1"/>
    </source>
</evidence>
<dbReference type="Pfam" id="PF08447">
    <property type="entry name" value="PAS_3"/>
    <property type="match status" value="2"/>
</dbReference>
<dbReference type="InterPro" id="IPR050903">
    <property type="entry name" value="Bact_Chemotaxis_MeTrfase"/>
</dbReference>
<dbReference type="SMART" id="SM00091">
    <property type="entry name" value="PAS"/>
    <property type="match status" value="2"/>
</dbReference>
<dbReference type="SMART" id="SM00283">
    <property type="entry name" value="MA"/>
    <property type="match status" value="1"/>
</dbReference>
<dbReference type="SMART" id="SM00086">
    <property type="entry name" value="PAC"/>
    <property type="match status" value="2"/>
</dbReference>
<keyword evidence="2" id="KW-0807">Transducer</keyword>
<evidence type="ECO:0000259" key="5">
    <source>
        <dbReference type="PROSITE" id="PS50113"/>
    </source>
</evidence>
<evidence type="ECO:0000259" key="3">
    <source>
        <dbReference type="PROSITE" id="PS50111"/>
    </source>
</evidence>
<proteinExistence type="inferred from homology"/>
<dbReference type="GO" id="GO:0007165">
    <property type="term" value="P:signal transduction"/>
    <property type="evidence" value="ECO:0007669"/>
    <property type="project" value="UniProtKB-KW"/>
</dbReference>
<dbReference type="Pfam" id="PF00015">
    <property type="entry name" value="MCPsignal"/>
    <property type="match status" value="1"/>
</dbReference>
<dbReference type="InterPro" id="IPR000700">
    <property type="entry name" value="PAS-assoc_C"/>
</dbReference>
<dbReference type="AlphaFoldDB" id="A0A1H6IRX9"/>
<dbReference type="InterPro" id="IPR004090">
    <property type="entry name" value="Chemotax_Me-accpt_rcpt"/>
</dbReference>
<evidence type="ECO:0000256" key="1">
    <source>
        <dbReference type="ARBA" id="ARBA00029447"/>
    </source>
</evidence>
<feature type="domain" description="PAC" evidence="5">
    <location>
        <begin position="206"/>
        <end position="258"/>
    </location>
</feature>
<evidence type="ECO:0000259" key="6">
    <source>
        <dbReference type="PROSITE" id="PS50192"/>
    </source>
</evidence>
<organism evidence="7 8">
    <name type="scientific">Magnetospirillum fulvum</name>
    <name type="common">Rhodospirillum fulvum</name>
    <dbReference type="NCBI Taxonomy" id="1082"/>
    <lineage>
        <taxon>Bacteria</taxon>
        <taxon>Pseudomonadati</taxon>
        <taxon>Pseudomonadota</taxon>
        <taxon>Alphaproteobacteria</taxon>
        <taxon>Rhodospirillales</taxon>
        <taxon>Rhodospirillaceae</taxon>
        <taxon>Magnetospirillum</taxon>
    </lineage>
</organism>
<dbReference type="Gene3D" id="3.30.450.20">
    <property type="entry name" value="PAS domain"/>
    <property type="match status" value="2"/>
</dbReference>
<dbReference type="EMBL" id="FNWO01000011">
    <property type="protein sequence ID" value="SEH49783.1"/>
    <property type="molecule type" value="Genomic_DNA"/>
</dbReference>
<dbReference type="OrthoDB" id="9765776at2"/>
<dbReference type="PROSITE" id="PS50192">
    <property type="entry name" value="T_SNARE"/>
    <property type="match status" value="1"/>
</dbReference>
<feature type="domain" description="PAS" evidence="4">
    <location>
        <begin position="147"/>
        <end position="203"/>
    </location>
</feature>
<dbReference type="PROSITE" id="PS50112">
    <property type="entry name" value="PAS"/>
    <property type="match status" value="1"/>
</dbReference>
<dbReference type="SUPFAM" id="SSF55785">
    <property type="entry name" value="PYP-like sensor domain (PAS domain)"/>
    <property type="match status" value="2"/>
</dbReference>
<evidence type="ECO:0000313" key="8">
    <source>
        <dbReference type="Proteomes" id="UP000182983"/>
    </source>
</evidence>
<reference evidence="8" key="1">
    <citation type="submission" date="2016-10" db="EMBL/GenBank/DDBJ databases">
        <authorList>
            <person name="Varghese N."/>
            <person name="Submissions S."/>
        </authorList>
    </citation>
    <scope>NUCLEOTIDE SEQUENCE [LARGE SCALE GENOMIC DNA]</scope>
    <source>
        <strain evidence="8">DSM 13234</strain>
    </source>
</reference>
<comment type="similarity">
    <text evidence="1">Belongs to the methyl-accepting chemotaxis (MCP) protein family.</text>
</comment>
<dbReference type="RefSeq" id="WP_083386777.1">
    <property type="nucleotide sequence ID" value="NZ_FNWO01000011.1"/>
</dbReference>
<accession>A0A1H6IRX9</accession>
<dbReference type="InterPro" id="IPR000014">
    <property type="entry name" value="PAS"/>
</dbReference>
<dbReference type="PROSITE" id="PS50111">
    <property type="entry name" value="CHEMOTAXIS_TRANSDUC_2"/>
    <property type="match status" value="1"/>
</dbReference>
<keyword evidence="8" id="KW-1185">Reference proteome</keyword>
<evidence type="ECO:0000256" key="2">
    <source>
        <dbReference type="PROSITE-ProRule" id="PRU00284"/>
    </source>
</evidence>
<feature type="domain" description="Methyl-accepting transducer" evidence="3">
    <location>
        <begin position="256"/>
        <end position="478"/>
    </location>
</feature>
<dbReference type="Proteomes" id="UP000182983">
    <property type="component" value="Unassembled WGS sequence"/>
</dbReference>
<dbReference type="PRINTS" id="PR00260">
    <property type="entry name" value="CHEMTRNSDUCR"/>
</dbReference>